<evidence type="ECO:0000259" key="4">
    <source>
        <dbReference type="PROSITE" id="PS50853"/>
    </source>
</evidence>
<proteinExistence type="predicted"/>
<dbReference type="AlphaFoldDB" id="A0A3Q3X1Z9"/>
<feature type="domain" description="Ig-like" evidence="3">
    <location>
        <begin position="149"/>
        <end position="237"/>
    </location>
</feature>
<dbReference type="GO" id="GO:0045214">
    <property type="term" value="P:sarcomere organization"/>
    <property type="evidence" value="ECO:0007669"/>
    <property type="project" value="TreeGrafter"/>
</dbReference>
<dbReference type="FunFam" id="2.60.40.10:FF:000034">
    <property type="entry name" value="Titin isoform A"/>
    <property type="match status" value="1"/>
</dbReference>
<keyword evidence="6" id="KW-1185">Reference proteome</keyword>
<dbReference type="FunFam" id="2.60.40.10:FF:000012">
    <property type="entry name" value="titin isoform X1"/>
    <property type="match status" value="1"/>
</dbReference>
<organism evidence="5 6">
    <name type="scientific">Mola mola</name>
    <name type="common">Ocean sunfish</name>
    <name type="synonym">Tetraodon mola</name>
    <dbReference type="NCBI Taxonomy" id="94237"/>
    <lineage>
        <taxon>Eukaryota</taxon>
        <taxon>Metazoa</taxon>
        <taxon>Chordata</taxon>
        <taxon>Craniata</taxon>
        <taxon>Vertebrata</taxon>
        <taxon>Euteleostomi</taxon>
        <taxon>Actinopterygii</taxon>
        <taxon>Neopterygii</taxon>
        <taxon>Teleostei</taxon>
        <taxon>Neoteleostei</taxon>
        <taxon>Acanthomorphata</taxon>
        <taxon>Eupercaria</taxon>
        <taxon>Tetraodontiformes</taxon>
        <taxon>Molidae</taxon>
        <taxon>Mola</taxon>
    </lineage>
</organism>
<dbReference type="FunFam" id="2.60.40.10:FF:000003">
    <property type="entry name" value="Titin isoform E"/>
    <property type="match status" value="1"/>
</dbReference>
<feature type="domain" description="Fibronectin type-III" evidence="4">
    <location>
        <begin position="344"/>
        <end position="438"/>
    </location>
</feature>
<dbReference type="PROSITE" id="PS50853">
    <property type="entry name" value="FN3"/>
    <property type="match status" value="3"/>
</dbReference>
<dbReference type="SMART" id="SM00060">
    <property type="entry name" value="FN3"/>
    <property type="match status" value="3"/>
</dbReference>
<dbReference type="PANTHER" id="PTHR14340:SF13">
    <property type="entry name" value="TITIN"/>
    <property type="match status" value="1"/>
</dbReference>
<dbReference type="InterPro" id="IPR013783">
    <property type="entry name" value="Ig-like_fold"/>
</dbReference>
<sequence>IKGKPSPVIKWDKDEALLKETAQVEVSSSYTSLNASGTKSAFVVVRVLDTPSPPVNLKVKEITNQSVTLAWEPPMLDGGSKIKNYIVEKRESTRKTYAAVVTNCHALSWKIEPLQEGCSYYFRVYAVNAHGVGLPAATVDPLKDLVFEPDVRPAFSSYSVHVGKDMNIDIPIFGRPKPVVSWTKDGAPLKFTTRVNILNILTHTTLSIKEAAGDDGGMYSINVSNSAGKKDTTVEVIVLDKPGPPSGPVRFDEITTQSVTISWDPPKHNGGCQISNYIVQKRDTTTTTWENVSINCARTTIKVPRLKTGAEYQFRIIAQNRYGKSHGLDSTAVVAQYPYREPGPPGTPFISSLSRDHQIVEWHEPVTDGGSPVLGYHLERKERNSILWVKINKTLIHETSFKSHPLDEGVEYEYRVYAENIVGIGRCSKVSEGCVARDPCDPPDDSK</sequence>
<feature type="domain" description="Fibronectin type-III" evidence="4">
    <location>
        <begin position="244"/>
        <end position="342"/>
    </location>
</feature>
<keyword evidence="2" id="KW-0393">Immunoglobulin domain</keyword>
<evidence type="ECO:0000313" key="6">
    <source>
        <dbReference type="Proteomes" id="UP000261620"/>
    </source>
</evidence>
<evidence type="ECO:0000259" key="3">
    <source>
        <dbReference type="PROSITE" id="PS50835"/>
    </source>
</evidence>
<dbReference type="Ensembl" id="ENSMMOT00000022400.1">
    <property type="protein sequence ID" value="ENSMMOP00000022035.1"/>
    <property type="gene ID" value="ENSMMOG00000016750.1"/>
</dbReference>
<dbReference type="InterPro" id="IPR003598">
    <property type="entry name" value="Ig_sub2"/>
</dbReference>
<reference evidence="5" key="1">
    <citation type="submission" date="2025-08" db="UniProtKB">
        <authorList>
            <consortium name="Ensembl"/>
        </authorList>
    </citation>
    <scope>IDENTIFICATION</scope>
</reference>
<dbReference type="GO" id="GO:0008307">
    <property type="term" value="F:structural constituent of muscle"/>
    <property type="evidence" value="ECO:0007669"/>
    <property type="project" value="TreeGrafter"/>
</dbReference>
<dbReference type="PRINTS" id="PR00014">
    <property type="entry name" value="FNTYPEIII"/>
</dbReference>
<dbReference type="Pfam" id="PF07679">
    <property type="entry name" value="I-set"/>
    <property type="match status" value="1"/>
</dbReference>
<dbReference type="GO" id="GO:0031430">
    <property type="term" value="C:M band"/>
    <property type="evidence" value="ECO:0007669"/>
    <property type="project" value="TreeGrafter"/>
</dbReference>
<feature type="domain" description="Fibronectin type-III" evidence="4">
    <location>
        <begin position="53"/>
        <end position="150"/>
    </location>
</feature>
<dbReference type="InterPro" id="IPR036116">
    <property type="entry name" value="FN3_sf"/>
</dbReference>
<protein>
    <recommendedName>
        <fullName evidence="7">Titin</fullName>
    </recommendedName>
</protein>
<name>A0A3Q3X1Z9_MOLML</name>
<dbReference type="FunFam" id="2.60.40.10:FF:000031">
    <property type="entry name" value="Myosin-binding protein C, slow type"/>
    <property type="match status" value="1"/>
</dbReference>
<dbReference type="InterPro" id="IPR007110">
    <property type="entry name" value="Ig-like_dom"/>
</dbReference>
<dbReference type="SUPFAM" id="SSF49265">
    <property type="entry name" value="Fibronectin type III"/>
    <property type="match status" value="2"/>
</dbReference>
<evidence type="ECO:0000256" key="2">
    <source>
        <dbReference type="ARBA" id="ARBA00023319"/>
    </source>
</evidence>
<evidence type="ECO:0000313" key="5">
    <source>
        <dbReference type="Ensembl" id="ENSMMOP00000022035.1"/>
    </source>
</evidence>
<dbReference type="Pfam" id="PF00041">
    <property type="entry name" value="fn3"/>
    <property type="match status" value="3"/>
</dbReference>
<dbReference type="Gene3D" id="2.60.40.10">
    <property type="entry name" value="Immunoglobulins"/>
    <property type="match status" value="4"/>
</dbReference>
<dbReference type="InterPro" id="IPR036179">
    <property type="entry name" value="Ig-like_dom_sf"/>
</dbReference>
<dbReference type="PANTHER" id="PTHR14340">
    <property type="entry name" value="MICROFIBRIL-ASSOCIATED GLYCOPROTEIN 3"/>
    <property type="match status" value="1"/>
</dbReference>
<dbReference type="SUPFAM" id="SSF48726">
    <property type="entry name" value="Immunoglobulin"/>
    <property type="match status" value="1"/>
</dbReference>
<dbReference type="InterPro" id="IPR013098">
    <property type="entry name" value="Ig_I-set"/>
</dbReference>
<dbReference type="Proteomes" id="UP000261620">
    <property type="component" value="Unplaced"/>
</dbReference>
<evidence type="ECO:0000256" key="1">
    <source>
        <dbReference type="ARBA" id="ARBA00022737"/>
    </source>
</evidence>
<dbReference type="PROSITE" id="PS50835">
    <property type="entry name" value="IG_LIKE"/>
    <property type="match status" value="1"/>
</dbReference>
<accession>A0A3Q3X1Z9</accession>
<dbReference type="InterPro" id="IPR003961">
    <property type="entry name" value="FN3_dom"/>
</dbReference>
<reference evidence="5" key="2">
    <citation type="submission" date="2025-09" db="UniProtKB">
        <authorList>
            <consortium name="Ensembl"/>
        </authorList>
    </citation>
    <scope>IDENTIFICATION</scope>
</reference>
<dbReference type="CDD" id="cd00063">
    <property type="entry name" value="FN3"/>
    <property type="match status" value="3"/>
</dbReference>
<dbReference type="GO" id="GO:0048738">
    <property type="term" value="P:cardiac muscle tissue development"/>
    <property type="evidence" value="ECO:0007669"/>
    <property type="project" value="TreeGrafter"/>
</dbReference>
<keyword evidence="1" id="KW-0677">Repeat</keyword>
<evidence type="ECO:0008006" key="7">
    <source>
        <dbReference type="Google" id="ProtNLM"/>
    </source>
</evidence>
<dbReference type="SMART" id="SM00408">
    <property type="entry name" value="IGc2"/>
    <property type="match status" value="1"/>
</dbReference>